<dbReference type="SUPFAM" id="SSF55729">
    <property type="entry name" value="Acyl-CoA N-acyltransferases (Nat)"/>
    <property type="match status" value="1"/>
</dbReference>
<dbReference type="Gene3D" id="3.40.630.30">
    <property type="match status" value="1"/>
</dbReference>
<dbReference type="STRING" id="1174501.SAMN05216192_11675"/>
<dbReference type="EMBL" id="FNDX01000016">
    <property type="protein sequence ID" value="SDJ39201.1"/>
    <property type="molecule type" value="Genomic_DNA"/>
</dbReference>
<evidence type="ECO:0000313" key="1">
    <source>
        <dbReference type="EMBL" id="SDJ39201.1"/>
    </source>
</evidence>
<evidence type="ECO:0000313" key="2">
    <source>
        <dbReference type="Proteomes" id="UP000199050"/>
    </source>
</evidence>
<organism evidence="1 2">
    <name type="scientific">Paenibacillus typhae</name>
    <dbReference type="NCBI Taxonomy" id="1174501"/>
    <lineage>
        <taxon>Bacteria</taxon>
        <taxon>Bacillati</taxon>
        <taxon>Bacillota</taxon>
        <taxon>Bacilli</taxon>
        <taxon>Bacillales</taxon>
        <taxon>Paenibacillaceae</taxon>
        <taxon>Paenibacillus</taxon>
    </lineage>
</organism>
<dbReference type="AlphaFoldDB" id="A0A1G8TCG8"/>
<gene>
    <name evidence="1" type="ORF">SAMN05216192_11675</name>
</gene>
<protein>
    <recommendedName>
        <fullName evidence="3">Acetyltransferase (GNAT) domain-containing protein</fullName>
    </recommendedName>
</protein>
<keyword evidence="2" id="KW-1185">Reference proteome</keyword>
<reference evidence="2" key="1">
    <citation type="submission" date="2016-10" db="EMBL/GenBank/DDBJ databases">
        <authorList>
            <person name="Varghese N."/>
            <person name="Submissions S."/>
        </authorList>
    </citation>
    <scope>NUCLEOTIDE SEQUENCE [LARGE SCALE GENOMIC DNA]</scope>
    <source>
        <strain evidence="2">CGMCC 1.11012</strain>
    </source>
</reference>
<evidence type="ECO:0008006" key="3">
    <source>
        <dbReference type="Google" id="ProtNLM"/>
    </source>
</evidence>
<name>A0A1G8TCG8_9BACL</name>
<accession>A0A1G8TCG8</accession>
<sequence>MRRVTAHCDPDNSPSWRLLERLKLRREGYFRETGYCKHDEHGDPKWHDTFAYGLLGSEWFSMAEPVK</sequence>
<dbReference type="InterPro" id="IPR016181">
    <property type="entry name" value="Acyl_CoA_acyltransferase"/>
</dbReference>
<proteinExistence type="predicted"/>
<dbReference type="Proteomes" id="UP000199050">
    <property type="component" value="Unassembled WGS sequence"/>
</dbReference>